<organism evidence="2 3">
    <name type="scientific">Sungouiella intermedia</name>
    <dbReference type="NCBI Taxonomy" id="45354"/>
    <lineage>
        <taxon>Eukaryota</taxon>
        <taxon>Fungi</taxon>
        <taxon>Dikarya</taxon>
        <taxon>Ascomycota</taxon>
        <taxon>Saccharomycotina</taxon>
        <taxon>Pichiomycetes</taxon>
        <taxon>Metschnikowiaceae</taxon>
        <taxon>Sungouiella</taxon>
    </lineage>
</organism>
<gene>
    <name evidence="2" type="ORF">SAMEA4029009_CIC11G00000005241</name>
</gene>
<name>A0A1L0C3U9_9ASCO</name>
<sequence>MSNFLIYGFVSQIQCPDSSSDDEGDNVLKAGFESEAETYAKIDTPLTTPLPDEEEQEEVQEDEELVHSPLSSGLSDVRFDVNAGELIRYLLLPYESEEQNQPYSDLICEQQPNLNLQLNLDQEANLDRQSTSDPQPVERIQLGSHQQRSRLLLQSDPNQENHREIPRVLPEIDLVSAQFRRFPFPVQVSTNNYTWMSPSPDRVVGSHFHWYSLSREDLDRLDGLFRLRRG</sequence>
<evidence type="ECO:0000256" key="1">
    <source>
        <dbReference type="SAM" id="MobiDB-lite"/>
    </source>
</evidence>
<accession>A0A1L0C3U9</accession>
<feature type="region of interest" description="Disordered" evidence="1">
    <location>
        <begin position="16"/>
        <end position="69"/>
    </location>
</feature>
<protein>
    <submittedName>
        <fullName evidence="2">CIC11C00000005241</fullName>
    </submittedName>
</protein>
<reference evidence="2 3" key="1">
    <citation type="submission" date="2016-10" db="EMBL/GenBank/DDBJ databases">
        <authorList>
            <person name="de Groot N.N."/>
        </authorList>
    </citation>
    <scope>NUCLEOTIDE SEQUENCE [LARGE SCALE GENOMIC DNA]</scope>
    <source>
        <strain evidence="2 3">PYCC 4715</strain>
    </source>
</reference>
<dbReference type="Proteomes" id="UP000182259">
    <property type="component" value="Chromosome V"/>
</dbReference>
<evidence type="ECO:0000313" key="3">
    <source>
        <dbReference type="Proteomes" id="UP000182259"/>
    </source>
</evidence>
<dbReference type="AlphaFoldDB" id="A0A1L0C3U9"/>
<proteinExistence type="predicted"/>
<feature type="compositionally biased region" description="Acidic residues" evidence="1">
    <location>
        <begin position="51"/>
        <end position="64"/>
    </location>
</feature>
<dbReference type="EMBL" id="LT635768">
    <property type="protein sequence ID" value="SGZ57466.1"/>
    <property type="molecule type" value="Genomic_DNA"/>
</dbReference>
<evidence type="ECO:0000313" key="2">
    <source>
        <dbReference type="EMBL" id="SGZ57466.1"/>
    </source>
</evidence>